<sequence>MDAYQQETHYWPLRCYPRPEYFHTRLKDIFPRFKRLIGAFPKRFHGVTYRQTLDRLQSLVTMFDCDIKFTLHGKEVPPYKEFLYHNPGADEINTEGCKADHKLQLTKAATLENSSLSGHEVKIFFADMKDFNEIVHELKQVPVQKDMSIFLAFDSDLTEIEKEIERCLERTITGEFNLTTRVRSIPPQLKKELLRIKHVLMIGNVYDKIAVFVDVESTHGEKATDVETSEARVDDRLNENRKEIDNQSSRESKDRSGFYRKSSTQHYMP</sequence>
<accession>A0ABY7EDF6</accession>
<protein>
    <submittedName>
        <fullName evidence="2">Uncharacterized protein</fullName>
    </submittedName>
</protein>
<gene>
    <name evidence="2" type="ORF">MAR_016935</name>
</gene>
<proteinExistence type="predicted"/>
<feature type="region of interest" description="Disordered" evidence="1">
    <location>
        <begin position="223"/>
        <end position="269"/>
    </location>
</feature>
<dbReference type="Proteomes" id="UP001164746">
    <property type="component" value="Chromosome 6"/>
</dbReference>
<reference evidence="2" key="1">
    <citation type="submission" date="2022-11" db="EMBL/GenBank/DDBJ databases">
        <title>Centuries of genome instability and evolution in soft-shell clam transmissible cancer (bioRxiv).</title>
        <authorList>
            <person name="Hart S.F.M."/>
            <person name="Yonemitsu M.A."/>
            <person name="Giersch R.M."/>
            <person name="Beal B.F."/>
            <person name="Arriagada G."/>
            <person name="Davis B.W."/>
            <person name="Ostrander E.A."/>
            <person name="Goff S.P."/>
            <person name="Metzger M.J."/>
        </authorList>
    </citation>
    <scope>NUCLEOTIDE SEQUENCE</scope>
    <source>
        <strain evidence="2">MELC-2E11</strain>
        <tissue evidence="2">Siphon/mantle</tissue>
    </source>
</reference>
<evidence type="ECO:0000313" key="3">
    <source>
        <dbReference type="Proteomes" id="UP001164746"/>
    </source>
</evidence>
<evidence type="ECO:0000256" key="1">
    <source>
        <dbReference type="SAM" id="MobiDB-lite"/>
    </source>
</evidence>
<organism evidence="2 3">
    <name type="scientific">Mya arenaria</name>
    <name type="common">Soft-shell clam</name>
    <dbReference type="NCBI Taxonomy" id="6604"/>
    <lineage>
        <taxon>Eukaryota</taxon>
        <taxon>Metazoa</taxon>
        <taxon>Spiralia</taxon>
        <taxon>Lophotrochozoa</taxon>
        <taxon>Mollusca</taxon>
        <taxon>Bivalvia</taxon>
        <taxon>Autobranchia</taxon>
        <taxon>Heteroconchia</taxon>
        <taxon>Euheterodonta</taxon>
        <taxon>Imparidentia</taxon>
        <taxon>Neoheterodontei</taxon>
        <taxon>Myida</taxon>
        <taxon>Myoidea</taxon>
        <taxon>Myidae</taxon>
        <taxon>Mya</taxon>
    </lineage>
</organism>
<evidence type="ECO:0000313" key="2">
    <source>
        <dbReference type="EMBL" id="WAR06977.1"/>
    </source>
</evidence>
<dbReference type="EMBL" id="CP111017">
    <property type="protein sequence ID" value="WAR06977.1"/>
    <property type="molecule type" value="Genomic_DNA"/>
</dbReference>
<feature type="compositionally biased region" description="Basic and acidic residues" evidence="1">
    <location>
        <begin position="223"/>
        <end position="257"/>
    </location>
</feature>
<name>A0ABY7EDF6_MYAAR</name>
<keyword evidence="3" id="KW-1185">Reference proteome</keyword>